<dbReference type="Proteomes" id="UP001165740">
    <property type="component" value="Chromosome 3"/>
</dbReference>
<keyword evidence="4" id="KW-0117">Actin capping</keyword>
<feature type="domain" description="Calponin-homology (CH)" evidence="17">
    <location>
        <begin position="23"/>
        <end position="126"/>
    </location>
</feature>
<dbReference type="SUPFAM" id="SSF46966">
    <property type="entry name" value="Spectrin repeat"/>
    <property type="match status" value="21"/>
</dbReference>
<dbReference type="OrthoDB" id="18853at2759"/>
<dbReference type="InterPro" id="IPR011993">
    <property type="entry name" value="PH-like_dom_sf"/>
</dbReference>
<reference evidence="19 20" key="1">
    <citation type="submission" date="2025-04" db="UniProtKB">
        <authorList>
            <consortium name="RefSeq"/>
        </authorList>
    </citation>
    <scope>IDENTIFICATION</scope>
</reference>
<feature type="compositionally biased region" description="Polar residues" evidence="14">
    <location>
        <begin position="4023"/>
        <end position="4033"/>
    </location>
</feature>
<keyword evidence="6" id="KW-0597">Phosphoprotein</keyword>
<evidence type="ECO:0000256" key="4">
    <source>
        <dbReference type="ARBA" id="ARBA00022467"/>
    </source>
</evidence>
<feature type="compositionally biased region" description="Low complexity" evidence="14">
    <location>
        <begin position="3771"/>
        <end position="3782"/>
    </location>
</feature>
<dbReference type="GO" id="GO:0016020">
    <property type="term" value="C:membrane"/>
    <property type="evidence" value="ECO:0007669"/>
    <property type="project" value="UniProtKB-ARBA"/>
</dbReference>
<dbReference type="FunFam" id="1.20.58.60:FF:000019">
    <property type="entry name" value="Spectrin beta chain"/>
    <property type="match status" value="2"/>
</dbReference>
<dbReference type="InterPro" id="IPR041681">
    <property type="entry name" value="PH_9"/>
</dbReference>
<feature type="compositionally biased region" description="Basic and acidic residues" evidence="14">
    <location>
        <begin position="3849"/>
        <end position="3861"/>
    </location>
</feature>
<dbReference type="CDD" id="cd00176">
    <property type="entry name" value="SPEC"/>
    <property type="match status" value="17"/>
</dbReference>
<protein>
    <submittedName>
        <fullName evidence="19 20">Spectrin beta chain, non-erythrocytic 2-like isoform X1</fullName>
    </submittedName>
</protein>
<keyword evidence="11" id="KW-0206">Cytoskeleton</keyword>
<dbReference type="GO" id="GO:0005737">
    <property type="term" value="C:cytoplasm"/>
    <property type="evidence" value="ECO:0007669"/>
    <property type="project" value="UniProtKB-ARBA"/>
</dbReference>
<evidence type="ECO:0000256" key="7">
    <source>
        <dbReference type="ARBA" id="ARBA00022658"/>
    </source>
</evidence>
<keyword evidence="3 12" id="KW-0728">SH3 domain</keyword>
<dbReference type="GeneID" id="106053715"/>
<dbReference type="SMART" id="SM00326">
    <property type="entry name" value="SH3"/>
    <property type="match status" value="1"/>
</dbReference>
<evidence type="ECO:0000256" key="13">
    <source>
        <dbReference type="SAM" id="Coils"/>
    </source>
</evidence>
<dbReference type="GO" id="GO:0051693">
    <property type="term" value="P:actin filament capping"/>
    <property type="evidence" value="ECO:0007669"/>
    <property type="project" value="UniProtKB-KW"/>
</dbReference>
<evidence type="ECO:0000256" key="3">
    <source>
        <dbReference type="ARBA" id="ARBA00022443"/>
    </source>
</evidence>
<keyword evidence="10" id="KW-0009">Actin-binding</keyword>
<dbReference type="CDD" id="cd10571">
    <property type="entry name" value="PH_beta_spectrin"/>
    <property type="match status" value="1"/>
</dbReference>
<feature type="coiled-coil region" evidence="13">
    <location>
        <begin position="2919"/>
        <end position="2946"/>
    </location>
</feature>
<feature type="compositionally biased region" description="Basic residues" evidence="14">
    <location>
        <begin position="4156"/>
        <end position="4169"/>
    </location>
</feature>
<feature type="compositionally biased region" description="Polar residues" evidence="14">
    <location>
        <begin position="3824"/>
        <end position="3837"/>
    </location>
</feature>
<keyword evidence="18" id="KW-1185">Reference proteome</keyword>
<dbReference type="GO" id="GO:0005874">
    <property type="term" value="C:microtubule"/>
    <property type="evidence" value="ECO:0007669"/>
    <property type="project" value="UniProtKB-KW"/>
</dbReference>
<dbReference type="PROSITE" id="PS50021">
    <property type="entry name" value="CH"/>
    <property type="match status" value="2"/>
</dbReference>
<evidence type="ECO:0000313" key="18">
    <source>
        <dbReference type="Proteomes" id="UP001165740"/>
    </source>
</evidence>
<feature type="coiled-coil region" evidence="13">
    <location>
        <begin position="1506"/>
        <end position="1566"/>
    </location>
</feature>
<dbReference type="Pfam" id="PF00307">
    <property type="entry name" value="CH"/>
    <property type="match status" value="2"/>
</dbReference>
<dbReference type="InterPro" id="IPR001605">
    <property type="entry name" value="PH_dom-spectrin-type"/>
</dbReference>
<feature type="coiled-coil region" evidence="13">
    <location>
        <begin position="1751"/>
        <end position="1813"/>
    </location>
</feature>
<evidence type="ECO:0000256" key="1">
    <source>
        <dbReference type="ARBA" id="ARBA00004245"/>
    </source>
</evidence>
<dbReference type="FunFam" id="1.20.58.60:FF:000013">
    <property type="entry name" value="Spectrin alpha chain, non-erythrocytic 1"/>
    <property type="match status" value="1"/>
</dbReference>
<dbReference type="CDD" id="cd21193">
    <property type="entry name" value="CH_beta_spectrin_rpt1"/>
    <property type="match status" value="1"/>
</dbReference>
<dbReference type="Gene3D" id="2.30.29.30">
    <property type="entry name" value="Pleckstrin-homology domain (PH domain)/Phosphotyrosine-binding domain (PTB)"/>
    <property type="match status" value="1"/>
</dbReference>
<dbReference type="InterPro" id="IPR001849">
    <property type="entry name" value="PH_domain"/>
</dbReference>
<gene>
    <name evidence="19 20" type="primary">LOC106053715</name>
</gene>
<feature type="compositionally biased region" description="Pro residues" evidence="14">
    <location>
        <begin position="3807"/>
        <end position="3820"/>
    </location>
</feature>
<evidence type="ECO:0000256" key="11">
    <source>
        <dbReference type="ARBA" id="ARBA00023212"/>
    </source>
</evidence>
<dbReference type="PROSITE" id="PS00019">
    <property type="entry name" value="ACTININ_1"/>
    <property type="match status" value="1"/>
</dbReference>
<feature type="coiled-coil region" evidence="13">
    <location>
        <begin position="3064"/>
        <end position="3095"/>
    </location>
</feature>
<dbReference type="FunFam" id="1.20.58.60:FF:000017">
    <property type="entry name" value="Spectrin alpha chain, non-erythrocytic 1"/>
    <property type="match status" value="1"/>
</dbReference>
<feature type="region of interest" description="Disordered" evidence="14">
    <location>
        <begin position="3627"/>
        <end position="3872"/>
    </location>
</feature>
<keyword evidence="13" id="KW-0175">Coiled coil</keyword>
<feature type="coiled-coil region" evidence="13">
    <location>
        <begin position="2592"/>
        <end position="2619"/>
    </location>
</feature>
<dbReference type="SUPFAM" id="SSF50729">
    <property type="entry name" value="PH domain-like"/>
    <property type="match status" value="1"/>
</dbReference>
<name>A0A9W3A0W5_BIOGL</name>
<dbReference type="SMART" id="SM00033">
    <property type="entry name" value="CH"/>
    <property type="match status" value="2"/>
</dbReference>
<dbReference type="PROSITE" id="PS50002">
    <property type="entry name" value="SH3"/>
    <property type="match status" value="1"/>
</dbReference>
<dbReference type="FunFam" id="2.30.29.30:FF:000024">
    <property type="entry name" value="Spectrin beta chain"/>
    <property type="match status" value="1"/>
</dbReference>
<dbReference type="PRINTS" id="PR00683">
    <property type="entry name" value="SPECTRINPH"/>
</dbReference>
<dbReference type="FunFam" id="1.20.58.60:FF:000135">
    <property type="entry name" value="Spectrin beta chain, non-erythrocytic"/>
    <property type="match status" value="1"/>
</dbReference>
<feature type="region of interest" description="Disordered" evidence="14">
    <location>
        <begin position="4011"/>
        <end position="4178"/>
    </location>
</feature>
<evidence type="ECO:0000256" key="9">
    <source>
        <dbReference type="ARBA" id="ARBA00022737"/>
    </source>
</evidence>
<keyword evidence="7" id="KW-0344">Guanine-nucleotide releasing factor</keyword>
<organism evidence="18 19">
    <name type="scientific">Biomphalaria glabrata</name>
    <name type="common">Bloodfluke planorb</name>
    <name type="synonym">Freshwater snail</name>
    <dbReference type="NCBI Taxonomy" id="6526"/>
    <lineage>
        <taxon>Eukaryota</taxon>
        <taxon>Metazoa</taxon>
        <taxon>Spiralia</taxon>
        <taxon>Lophotrochozoa</taxon>
        <taxon>Mollusca</taxon>
        <taxon>Gastropoda</taxon>
        <taxon>Heterobranchia</taxon>
        <taxon>Euthyneura</taxon>
        <taxon>Panpulmonata</taxon>
        <taxon>Hygrophila</taxon>
        <taxon>Lymnaeoidea</taxon>
        <taxon>Planorbidae</taxon>
        <taxon>Biomphalaria</taxon>
    </lineage>
</organism>
<evidence type="ECO:0000256" key="10">
    <source>
        <dbReference type="ARBA" id="ARBA00023203"/>
    </source>
</evidence>
<dbReference type="InterPro" id="IPR001589">
    <property type="entry name" value="Actinin_actin-bd_CS"/>
</dbReference>
<dbReference type="PANTHER" id="PTHR11915">
    <property type="entry name" value="SPECTRIN/FILAMIN RELATED CYTOSKELETAL PROTEIN"/>
    <property type="match status" value="1"/>
</dbReference>
<evidence type="ECO:0000256" key="2">
    <source>
        <dbReference type="ARBA" id="ARBA00006826"/>
    </source>
</evidence>
<dbReference type="InterPro" id="IPR036872">
    <property type="entry name" value="CH_dom_sf"/>
</dbReference>
<feature type="coiled-coil region" evidence="13">
    <location>
        <begin position="3350"/>
        <end position="3377"/>
    </location>
</feature>
<evidence type="ECO:0000256" key="12">
    <source>
        <dbReference type="PROSITE-ProRule" id="PRU00192"/>
    </source>
</evidence>
<evidence type="ECO:0000259" key="17">
    <source>
        <dbReference type="PROSITE" id="PS50021"/>
    </source>
</evidence>
<evidence type="ECO:0000313" key="19">
    <source>
        <dbReference type="RefSeq" id="XP_055880882.1"/>
    </source>
</evidence>
<dbReference type="Gene3D" id="2.30.30.40">
    <property type="entry name" value="SH3 Domains"/>
    <property type="match status" value="1"/>
</dbReference>
<dbReference type="FunFam" id="1.10.418.10:FF:000043">
    <property type="entry name" value="Spectrin beta chain, non-erythrocytic"/>
    <property type="match status" value="1"/>
</dbReference>
<comment type="subcellular location">
    <subcellularLocation>
        <location evidence="1">Cytoplasm</location>
        <location evidence="1">Cytoskeleton</location>
    </subcellularLocation>
</comment>
<dbReference type="InterPro" id="IPR001715">
    <property type="entry name" value="CH_dom"/>
</dbReference>
<feature type="coiled-coil region" evidence="13">
    <location>
        <begin position="3131"/>
        <end position="3193"/>
    </location>
</feature>
<dbReference type="InterPro" id="IPR036028">
    <property type="entry name" value="SH3-like_dom_sf"/>
</dbReference>
<feature type="compositionally biased region" description="Basic and acidic residues" evidence="14">
    <location>
        <begin position="4109"/>
        <end position="4120"/>
    </location>
</feature>
<sequence length="4178" mass="480670">MSALETQNFEKGRIKALQDERESIQKKTFTKWANAFLEKVRMEIRDLFTDLADGKILMKLLEIISGENLGKPNKGLLRVQKVENINRCLQFLATKVYFENIGAEDIVDGNPRLILGLIWTIILRFQIQEIFIDVDEEQEDSEKKSAKDALLLWCQRKTAGYPGVNITNFTTSWRSGLGFNALIHAHRPDLINYDRLDPAEHINNLNNAFNVADKQLGIPKILDAEDVDVNRPDEKIIVTYVASYYHYFAKMKSEMTGGKRIAKIIGMMRDVQKMQDDYEGLSSTLLAWVKDKIKSLNNRDFPNSLEGIQKELIQFKEYMTVEKPPKYREKGNVEVQYFNIQARLKANGQKQYIPPEGMLIHDIESAWLQLEKCEHGREVALKDELIRQERLEQLARRFLRKAAIRESWLTDMETILKEQIVCNNAAQTEAAVKKHEAISAEILARKDRFRALNNLATELVQGNYRAKDKVKQKDQEVMLRWKNLLDKLDSRKATLSGFNNLMAMFREIESIGEELKEVEPKVKADNYGKHLIDTQDLLQKHALQEAQLHSLSVRAGNLNRRSTQYAGQGYEAQHLDNKLDALNKDLARIQGISNKRKANLETAQLYYQFLDDAEVEERWAVEKIEEVKSTNLGKDLNAGLMLLKKHEALEAEIQGRWKRCEQICAVGQDLVNQGHPARSEIGSRIKSLMDKWNQLQDASAARKIRLEDAIEALQYYADADEAESWMKEKMPLVCSDDYGKDVASAQALLSRHNRLDQDIKAFNGEIKRLDELSVLMTKAASEHNISPAKFMPAENGEVEPQEAEDEEEEVIEVPTEIEVEETVEREVIQDVVESKKIPQVKVMYAYKGQGMTADKGEVMILLQKTNDDWWQVRKSDATEGFVPANYVKEVDPKVVQKTTKKPVLVPEKVKVKKTVMKKEVVKKKKKSNKLRRAPSVRSKGNLHYDKDNVETRQKGLSLQYSKLCKLSQARKISLEDAVKLFNFFSECNEFEAWMKDKEVILNSKDSLAEDMDAVKKKYENLLTSLAANKGRLDGINQLADSIIKSGSAQKTKVQQRQKEINDRWDKLNRLKMEKEKSLKGASSIEMYKSICDELAEWIKEKKMALAHDNVPSDLKSIQAQQRKHAQLERELIPMEEKMNRMDFLADTVRSAYPDEKGYVDQRQKDIKGQWGALKDQAKSRKEILGDANDQQRFHEDAKDLLNWASGVKRGLASAEKPHDIKSAEEMLKIHSEVLDDIKAHKDKLKATCDLGRDILSKNPNAKDVQEKVKKLEEEEKAINQLWAARKKDLQDAHNLQIFNREADQIDAVTSGHEAFLDFDDTGSTVDDVEGLSRRHADFEKKLRAQDDKVKALNDLADKLVAEKHPDSDRIDKRRKQVLERRQKVKDRAAERHKALLASQDFQKFKRDANELSDWIKEKMKTATDESYRDLSNLNAKLQKHAAFEAELKANNERLKGINKTGDTLIANKHPKSDEVKKIEDNLNKQWADLNHKAQDKGNKLRQASAQHTLNQALESAQAKLDEMQKSNSNTDLGSDLRGVKQLLKNHQNLENDLASLSETIQDIVKQGKQMADSGHFNSGDIKASVDEFNRRFERLKPAVALRKSKLEESLEYHQFLFDADSELQWIKEKLPAAASNDYGKNLVDAQKLHKKHQDLDREIQGHQGAIDKVTAEGERLVAAHHNNAKAIRDKNQEVQLAWDDLVKKSKNRKKNLDLSLQTQRYFSEVAEVDAWINDKMALVTSEDYGKDESAADKLLAKNNVLETDIQTYQNIVNGLAKESSRLFKSGYSDPQALRKAQDQLQENLNKLKRLAAERCTKLERSKRLYAYMREAEELESWINEQMQTASSEEYGQDFEHLELLRNKFDEFRRSVDARTERYNTCERLANYLIEDRGPHTKEVATRQETIRAKWNNLLEQIENRDQKLLGAGEIHRFNKDVEEALSRIQEKSSSIPEDVGRDYNSTLTFIKKHEAFENELVALEGQLQVLIDDSTRLQASYPGENAEQIAQLQSAVVDDWAELQAKSSNRGAKLLAAADLHKFFASARDLLGWAKEMEREMKMDHNVRDVNGADMLRQRHDEIAAEIEARQETFDSVINTGNGLIKNNHYAKDDVKAKVREVELAREQLKNTWLTRKDLYDQVYDFNVFLRDAELLNRVSATQEVYLNSPDFGDSVEQVEALTRKHQTFEKFLEPQKEKLKNVVDHGQRLVDSGHFQAKQIKQTTSELSERRKNIHDQSAVRKAKLEDSLLYQQFCRDENEAEHWIDEKLKVAYEDDFKDVTDLYDKMKKLQKHQAFHGEIVANTDRINGIKDVGEKLIKKNHHAQGEIKQSTTRLMSKWNELLKASANRGKGLEEAKDILEFMEQVDKVLLWIREKESLVHQNDLGRDYEHCLELQKKANDLESAGITVNEKRIKDINALADRLISQGRTDTMQVKEKRADMNHKWKDLQGALSSYKARLAEALEIHAFIRDVNDINDRIHEKAQLLSSDDLGKDLPAVEALQRKQEEIERDMTALQNQLEKIETQANKLSHTYKNRAQEIEQKKQEAEDNWEKLEDLSDSRKAKLAESYQLQKFLAEARELISWSNDMVNKMSAKELAKDVSEAENMLQMHNERKAEIEGRKSHFSTIRESGNNLINMKHFATEEIQKMIKQLDMTRLALLGAWEKRNNLLTQCHNLQIFKETAEQAEAWIGTKEAFLANEDVGNTLYGVESLMKKHENFEKTTKAQEDRIEELKQFASDLCSDHHYAADEINTRCQSVLNRRKRMWESSEARKKKLIESRNYQLFLRNLYEVSAWINEKLQVALDESYRDPTNLQAKLQKHSAFEAELSANRNRVDAVSEEGKGLVEAKHYAKLDIQKRLEELELSWQALIAASADKKDRLQDAYQALLFNRVVSDLSVWIDEVENQLMSEDHGKDLSSVNSLLNKHQQLEQDIASHKEKVTDILDAAQVFKEAKHFMNKELQASAREISERYNSLAEPCHIRRENLEEARRMYQFFRDVEDELSWIQDRKPLAESQDFGHSLSSVQNLMKKHQALESEIVAHEPLIETVASSAQQMIRGKHFAAPDIQTRLDSLHKNLSELKKKTSDRKNKLKDALEAQKFYTEVSELQQWMKEKLPQLTSSDLGKDEDSVLLLTKKLDALERDIDNFANSIGELAALCRTLTDRQHYDSENIRKTQADIEKQYSKLQDLATQRRKKLIDSRKLFEFYHEADVVESWISDRIVIAASEDYGQDLEHVEVLQQRFEDFLHDLSNNENRVTRVVSTAQTMIENNHFESNAIQAKSKAIEKQWAELKDISQARQDALGGAKEVHMYGRDADDTLEWIQEKDLIVSSEDYGHDLESSQALISRHEGLERDMAAISDQVENITKEAERLISTFPDAQEHIAAKHEEMVGAWNRLVEKAAHRKEKLAQAEQLQNYFNDYRELTAWISEMMAIITADELAHDLPGAEAMMTRYKEHRAEIDSRKDAFKKFHQTVESFISQGHFLSEEIKEKIKQLDQSLEGLIRTMEHRRSLHEKNLEAQRLRHEIEQIEAWMNLREPLIKGAKFGESIPEVEELIRRHADFEKTVDAQGDRVNNLCKDKVDRAVKQQKLLEQKQQVEDEARREKDRLDELRKREQERILEAQNNERRREDEQRKAKEFLLRRQKSENDEDRRNEDKLDKSTVKKIIGRSQSIKIATRPEGTKTDVQRAVSFRTRNEMPSTTPISLQKAANFHQESIEDQPSSPELETKPAWAKQSPPSSPEASKKFVSDKQSPSLSPVAAKRQNMTLPSAPSASSRLSEITLPSPGDNVSLNEDDETSAPELPNAPPPPPTQPQPVPQAISPTPLSPSFQKKGNLSPPLSPTEITTKRSDIMKEESKKSKRTASFNIRRRTRSFKDKYKLPDNLPPAEIEGMVERKHELQSGGKKATIRSWKNFYTVLYGQLLCFFKDKEAYADGVAAAPPVNIHRSINEIASDYTKKQNVLRLKLQDGAEYLLEFANSEMMSSWHTKIQHFAEQEAMLDDLNVGQLDQPLDEDLDPSEQFSRSANHGQETPPRDSSPPPPSHPPPPETPASKPTIPPKPLPRSIEPKMESSKAHVHELEPIHSRTPSLPSNNSEEDDYQLQLHTENDHSHDRDSSFDEDIQLRGHPGGATLGRPDSSHQQDEKHEKEKRKSGVFGFLKKKKDKEHKKDKSTHV</sequence>
<keyword evidence="5" id="KW-0963">Cytoplasm</keyword>
<dbReference type="Gene3D" id="1.20.58.60">
    <property type="match status" value="27"/>
</dbReference>
<feature type="compositionally biased region" description="Basic and acidic residues" evidence="14">
    <location>
        <begin position="4140"/>
        <end position="4155"/>
    </location>
</feature>
<evidence type="ECO:0000256" key="5">
    <source>
        <dbReference type="ARBA" id="ARBA00022490"/>
    </source>
</evidence>
<dbReference type="SUPFAM" id="SSF50044">
    <property type="entry name" value="SH3-domain"/>
    <property type="match status" value="1"/>
</dbReference>
<proteinExistence type="inferred from homology"/>
<dbReference type="GO" id="GO:0005085">
    <property type="term" value="F:guanyl-nucleotide exchange factor activity"/>
    <property type="evidence" value="ECO:0007669"/>
    <property type="project" value="UniProtKB-KW"/>
</dbReference>
<dbReference type="FunFam" id="1.20.58.60:FF:000020">
    <property type="entry name" value="Spectrin alpha chain, non-erythrocytic 1"/>
    <property type="match status" value="4"/>
</dbReference>
<feature type="compositionally biased region" description="Basic and acidic residues" evidence="14">
    <location>
        <begin position="3627"/>
        <end position="3665"/>
    </location>
</feature>
<feature type="domain" description="PH" evidence="16">
    <location>
        <begin position="3890"/>
        <end position="3998"/>
    </location>
</feature>
<evidence type="ECO:0000256" key="8">
    <source>
        <dbReference type="ARBA" id="ARBA00022701"/>
    </source>
</evidence>
<accession>A0A9W3A0W5</accession>
<dbReference type="SMART" id="SM00150">
    <property type="entry name" value="SPEC"/>
    <property type="match status" value="29"/>
</dbReference>
<dbReference type="InterPro" id="IPR001452">
    <property type="entry name" value="SH3_domain"/>
</dbReference>
<dbReference type="GO" id="GO:0003779">
    <property type="term" value="F:actin binding"/>
    <property type="evidence" value="ECO:0007669"/>
    <property type="project" value="UniProtKB-KW"/>
</dbReference>
<dbReference type="Pfam" id="PF00435">
    <property type="entry name" value="Spectrin"/>
    <property type="match status" value="29"/>
</dbReference>
<feature type="domain" description="SH3" evidence="15">
    <location>
        <begin position="835"/>
        <end position="892"/>
    </location>
</feature>
<dbReference type="GO" id="GO:0005543">
    <property type="term" value="F:phospholipid binding"/>
    <property type="evidence" value="ECO:0007669"/>
    <property type="project" value="InterPro"/>
</dbReference>
<dbReference type="RefSeq" id="XP_055880882.1">
    <property type="nucleotide sequence ID" value="XM_056024907.1"/>
</dbReference>
<dbReference type="FunFam" id="1.10.418.10:FF:000001">
    <property type="entry name" value="Actinin alpha 1"/>
    <property type="match status" value="1"/>
</dbReference>
<dbReference type="Gene3D" id="1.10.418.10">
    <property type="entry name" value="Calponin-like domain"/>
    <property type="match status" value="2"/>
</dbReference>
<evidence type="ECO:0000259" key="15">
    <source>
        <dbReference type="PROSITE" id="PS50002"/>
    </source>
</evidence>
<dbReference type="SUPFAM" id="SSF47576">
    <property type="entry name" value="Calponin-homology domain, CH-domain"/>
    <property type="match status" value="1"/>
</dbReference>
<comment type="similarity">
    <text evidence="2">Belongs to the spectrin family.</text>
</comment>
<dbReference type="InterPro" id="IPR002017">
    <property type="entry name" value="Spectrin_repeat"/>
</dbReference>
<dbReference type="InterPro" id="IPR018159">
    <property type="entry name" value="Spectrin/alpha-actinin"/>
</dbReference>
<dbReference type="SMART" id="SM00233">
    <property type="entry name" value="PH"/>
    <property type="match status" value="1"/>
</dbReference>
<dbReference type="FunFam" id="1.20.58.60:FF:000007">
    <property type="entry name" value="Spectrin alpha chain non-erythrocytic 1"/>
    <property type="match status" value="2"/>
</dbReference>
<feature type="domain" description="Calponin-homology (CH)" evidence="17">
    <location>
        <begin position="144"/>
        <end position="249"/>
    </location>
</feature>
<dbReference type="Pfam" id="PF00018">
    <property type="entry name" value="SH3_1"/>
    <property type="match status" value="1"/>
</dbReference>
<evidence type="ECO:0000259" key="16">
    <source>
        <dbReference type="PROSITE" id="PS50003"/>
    </source>
</evidence>
<feature type="compositionally biased region" description="Basic and acidic residues" evidence="14">
    <location>
        <begin position="4069"/>
        <end position="4087"/>
    </location>
</feature>
<dbReference type="PROSITE" id="PS50003">
    <property type="entry name" value="PH_DOMAIN"/>
    <property type="match status" value="1"/>
</dbReference>
<dbReference type="Pfam" id="PF15410">
    <property type="entry name" value="PH_9"/>
    <property type="match status" value="1"/>
</dbReference>
<feature type="compositionally biased region" description="Pro residues" evidence="14">
    <location>
        <begin position="4039"/>
        <end position="4065"/>
    </location>
</feature>
<dbReference type="CDD" id="cd21194">
    <property type="entry name" value="CH_beta_spectrin_rpt2"/>
    <property type="match status" value="1"/>
</dbReference>
<feature type="coiled-coil region" evidence="13">
    <location>
        <begin position="2496"/>
        <end position="2555"/>
    </location>
</feature>
<evidence type="ECO:0000313" key="20">
    <source>
        <dbReference type="RefSeq" id="XP_055880883.1"/>
    </source>
</evidence>
<evidence type="ECO:0000256" key="14">
    <source>
        <dbReference type="SAM" id="MobiDB-lite"/>
    </source>
</evidence>
<dbReference type="OMA" id="WANEMHA"/>
<dbReference type="RefSeq" id="XP_055880883.1">
    <property type="nucleotide sequence ID" value="XM_056024908.1"/>
</dbReference>
<keyword evidence="8" id="KW-0493">Microtubule</keyword>
<evidence type="ECO:0000256" key="6">
    <source>
        <dbReference type="ARBA" id="ARBA00022553"/>
    </source>
</evidence>
<keyword evidence="9" id="KW-0677">Repeat</keyword>